<dbReference type="SMART" id="SM00850">
    <property type="entry name" value="LytTR"/>
    <property type="match status" value="1"/>
</dbReference>
<protein>
    <submittedName>
        <fullName evidence="3">LytTr DNA-binding domain-containing protein</fullName>
    </submittedName>
</protein>
<dbReference type="AlphaFoldDB" id="A0A1G9KRM7"/>
<dbReference type="PROSITE" id="PS50930">
    <property type="entry name" value="HTH_LYTTR"/>
    <property type="match status" value="1"/>
</dbReference>
<keyword evidence="1" id="KW-0812">Transmembrane</keyword>
<dbReference type="EMBL" id="FNFO01000006">
    <property type="protein sequence ID" value="SDL52500.1"/>
    <property type="molecule type" value="Genomic_DNA"/>
</dbReference>
<gene>
    <name evidence="3" type="ORF">SAMN05421823_106241</name>
</gene>
<evidence type="ECO:0000313" key="4">
    <source>
        <dbReference type="Proteomes" id="UP000198510"/>
    </source>
</evidence>
<sequence>MRFSTSTLFQAPTSDRPHFWFGLFALVAAGLTVGQDFLHATYHAYAFYLSESFLFSSFWGLFFPLLYLQTHLARKYQTRNGRHVGVMLALVLLHLALAPLVITVLSGMLLDHTYDYTTGLRYTLAEDVYKCLLVYGLAAWVHVCDRSIPAAAARTTEPQPVQRLAVGTGQKTRVIPVEDILFISTERPYLVLHTAGEKHLHASSLTQLAAQLDARQFVRVHKSTVVNLKKVVSYQSRRNGDYDLTLQNGAVVRMSRRYSGDFKARMG</sequence>
<proteinExistence type="predicted"/>
<organism evidence="3 4">
    <name type="scientific">Catalinimonas alkaloidigena</name>
    <dbReference type="NCBI Taxonomy" id="1075417"/>
    <lineage>
        <taxon>Bacteria</taxon>
        <taxon>Pseudomonadati</taxon>
        <taxon>Bacteroidota</taxon>
        <taxon>Cytophagia</taxon>
        <taxon>Cytophagales</taxon>
        <taxon>Catalimonadaceae</taxon>
        <taxon>Catalinimonas</taxon>
    </lineage>
</organism>
<keyword evidence="3" id="KW-0238">DNA-binding</keyword>
<dbReference type="InterPro" id="IPR046947">
    <property type="entry name" value="LytR-like"/>
</dbReference>
<reference evidence="3 4" key="1">
    <citation type="submission" date="2016-10" db="EMBL/GenBank/DDBJ databases">
        <authorList>
            <person name="de Groot N.N."/>
        </authorList>
    </citation>
    <scope>NUCLEOTIDE SEQUENCE [LARGE SCALE GENOMIC DNA]</scope>
    <source>
        <strain evidence="3 4">DSM 25186</strain>
    </source>
</reference>
<keyword evidence="4" id="KW-1185">Reference proteome</keyword>
<dbReference type="GO" id="GO:0003677">
    <property type="term" value="F:DNA binding"/>
    <property type="evidence" value="ECO:0007669"/>
    <property type="project" value="UniProtKB-KW"/>
</dbReference>
<name>A0A1G9KRM7_9BACT</name>
<dbReference type="Pfam" id="PF04397">
    <property type="entry name" value="LytTR"/>
    <property type="match status" value="1"/>
</dbReference>
<evidence type="ECO:0000313" key="3">
    <source>
        <dbReference type="EMBL" id="SDL52500.1"/>
    </source>
</evidence>
<dbReference type="RefSeq" id="WP_089684033.1">
    <property type="nucleotide sequence ID" value="NZ_FNFO01000006.1"/>
</dbReference>
<keyword evidence="1" id="KW-0472">Membrane</keyword>
<evidence type="ECO:0000256" key="1">
    <source>
        <dbReference type="SAM" id="Phobius"/>
    </source>
</evidence>
<feature type="transmembrane region" description="Helical" evidence="1">
    <location>
        <begin position="44"/>
        <end position="68"/>
    </location>
</feature>
<keyword evidence="1" id="KW-1133">Transmembrane helix</keyword>
<dbReference type="Proteomes" id="UP000198510">
    <property type="component" value="Unassembled WGS sequence"/>
</dbReference>
<feature type="domain" description="HTH LytTR-type" evidence="2">
    <location>
        <begin position="164"/>
        <end position="267"/>
    </location>
</feature>
<evidence type="ECO:0000259" key="2">
    <source>
        <dbReference type="PROSITE" id="PS50930"/>
    </source>
</evidence>
<dbReference type="OrthoDB" id="1116942at2"/>
<accession>A0A1G9KRM7</accession>
<dbReference type="STRING" id="1075417.SAMN05421823_106241"/>
<dbReference type="PANTHER" id="PTHR37299:SF1">
    <property type="entry name" value="STAGE 0 SPORULATION PROTEIN A HOMOLOG"/>
    <property type="match status" value="1"/>
</dbReference>
<dbReference type="InterPro" id="IPR007492">
    <property type="entry name" value="LytTR_DNA-bd_dom"/>
</dbReference>
<dbReference type="GO" id="GO:0000156">
    <property type="term" value="F:phosphorelay response regulator activity"/>
    <property type="evidence" value="ECO:0007669"/>
    <property type="project" value="InterPro"/>
</dbReference>
<dbReference type="Gene3D" id="2.40.50.1020">
    <property type="entry name" value="LytTr DNA-binding domain"/>
    <property type="match status" value="1"/>
</dbReference>
<feature type="transmembrane region" description="Helical" evidence="1">
    <location>
        <begin position="88"/>
        <end position="110"/>
    </location>
</feature>
<dbReference type="PANTHER" id="PTHR37299">
    <property type="entry name" value="TRANSCRIPTIONAL REGULATOR-RELATED"/>
    <property type="match status" value="1"/>
</dbReference>